<reference evidence="1 2" key="1">
    <citation type="journal article" date="2018" name="Science">
        <title>The opium poppy genome and morphinan production.</title>
        <authorList>
            <person name="Guo L."/>
            <person name="Winzer T."/>
            <person name="Yang X."/>
            <person name="Li Y."/>
            <person name="Ning Z."/>
            <person name="He Z."/>
            <person name="Teodor R."/>
            <person name="Lu Y."/>
            <person name="Bowser T.A."/>
            <person name="Graham I.A."/>
            <person name="Ye K."/>
        </authorList>
    </citation>
    <scope>NUCLEOTIDE SEQUENCE [LARGE SCALE GENOMIC DNA]</scope>
    <source>
        <strain evidence="2">cv. HN1</strain>
        <tissue evidence="1">Leaves</tissue>
    </source>
</reference>
<proteinExistence type="predicted"/>
<gene>
    <name evidence="1" type="ORF">C5167_033567</name>
</gene>
<evidence type="ECO:0000313" key="1">
    <source>
        <dbReference type="EMBL" id="RZC70400.1"/>
    </source>
</evidence>
<accession>A0A4Y7KDG0</accession>
<dbReference type="AlphaFoldDB" id="A0A4Y7KDG0"/>
<sequence>MDSSTSVANLKAFHGMDRRLYKRLVIDMGKDLLVCMQVIALWFYFEEIGYPNLIAKMENLPDKVVNRISNEAEYCLGFLRSVTLPPPLVTVVTDMPVTNYLMDNKHISAMIIYQDHKRAFRRVFNTVTDVLFRIFDDILLLAVEKERDSQSNPRPTGSQSTTANGCAELQARSGFVGVPAGMEQEARSGFVGATRLAQEAKPGFVGVPNTVQQVSAGSVGVPGMPQVTRPSFVGAALGMMQETRSSFVGVPEFRPFLPNPTFGTNSADVGIRPLLPAAPIIGGVAPPIPTLSQVIGHSGVLLPGHHVPFNIESSSSVLPEIGHESSKQLSDLNPLAKPWSPPRIDLSMLNSDDKKLGAIKKKEEKTVTPRSKRTMFFTFSHGYRVEENELRYFLLRRYGKKCIERLHMQRVRLEEQSLWARIVFTSPTTVGKILGGETKARFIINGKHVWARIFVDRDEQGGGINRSRDMRASSTGDHQVLK</sequence>
<dbReference type="Proteomes" id="UP000316621">
    <property type="component" value="Chromosome 7"/>
</dbReference>
<protein>
    <submittedName>
        <fullName evidence="1">Uncharacterized protein</fullName>
    </submittedName>
</protein>
<name>A0A4Y7KDG0_PAPSO</name>
<dbReference type="PANTHER" id="PTHR33527">
    <property type="entry name" value="OS07G0274300 PROTEIN"/>
    <property type="match status" value="1"/>
</dbReference>
<organism evidence="1 2">
    <name type="scientific">Papaver somniferum</name>
    <name type="common">Opium poppy</name>
    <dbReference type="NCBI Taxonomy" id="3469"/>
    <lineage>
        <taxon>Eukaryota</taxon>
        <taxon>Viridiplantae</taxon>
        <taxon>Streptophyta</taxon>
        <taxon>Embryophyta</taxon>
        <taxon>Tracheophyta</taxon>
        <taxon>Spermatophyta</taxon>
        <taxon>Magnoliopsida</taxon>
        <taxon>Ranunculales</taxon>
        <taxon>Papaveraceae</taxon>
        <taxon>Papaveroideae</taxon>
        <taxon>Papaver</taxon>
    </lineage>
</organism>
<evidence type="ECO:0000313" key="2">
    <source>
        <dbReference type="Proteomes" id="UP000316621"/>
    </source>
</evidence>
<dbReference type="Gramene" id="RZC70400">
    <property type="protein sequence ID" value="RZC70400"/>
    <property type="gene ID" value="C5167_033567"/>
</dbReference>
<dbReference type="PANTHER" id="PTHR33527:SF14">
    <property type="entry name" value="OS07G0274300 PROTEIN"/>
    <property type="match status" value="1"/>
</dbReference>
<dbReference type="EMBL" id="CM010721">
    <property type="protein sequence ID" value="RZC70400.1"/>
    <property type="molecule type" value="Genomic_DNA"/>
</dbReference>
<dbReference type="OMA" id="IARIAMM"/>
<keyword evidence="2" id="KW-1185">Reference proteome</keyword>